<sequence>MASTTADRQSEGTLATESLTTLHWAGIGLAAITGAIHLWLGVSFLSSPMGLTFLFAGVVYVGAIIGVLLDVRRRLLYLLGIPFTAGQIPIWLAVNWPDLGAIGIGDKVVQVALIAVLAVLYRRSG</sequence>
<feature type="transmembrane region" description="Helical" evidence="1">
    <location>
        <begin position="21"/>
        <end position="42"/>
    </location>
</feature>
<feature type="transmembrane region" description="Helical" evidence="1">
    <location>
        <begin position="76"/>
        <end position="94"/>
    </location>
</feature>
<evidence type="ECO:0000313" key="3">
    <source>
        <dbReference type="Proteomes" id="UP000608662"/>
    </source>
</evidence>
<protein>
    <submittedName>
        <fullName evidence="2">Uncharacterized protein</fullName>
    </submittedName>
</protein>
<accession>A0A847UDS9</accession>
<gene>
    <name evidence="2" type="ORF">GOC74_06390</name>
</gene>
<dbReference type="RefSeq" id="WP_170093392.1">
    <property type="nucleotide sequence ID" value="NZ_WOYG01000001.1"/>
</dbReference>
<dbReference type="Proteomes" id="UP000608662">
    <property type="component" value="Unassembled WGS sequence"/>
</dbReference>
<feature type="transmembrane region" description="Helical" evidence="1">
    <location>
        <begin position="100"/>
        <end position="121"/>
    </location>
</feature>
<keyword evidence="1" id="KW-1133">Transmembrane helix</keyword>
<dbReference type="GeneID" id="94362640"/>
<organism evidence="2 3">
    <name type="scientific">Halomicrobium mukohataei</name>
    <dbReference type="NCBI Taxonomy" id="57705"/>
    <lineage>
        <taxon>Archaea</taxon>
        <taxon>Methanobacteriati</taxon>
        <taxon>Methanobacteriota</taxon>
        <taxon>Stenosarchaea group</taxon>
        <taxon>Halobacteria</taxon>
        <taxon>Halobacteriales</taxon>
        <taxon>Haloarculaceae</taxon>
        <taxon>Halomicrobium</taxon>
    </lineage>
</organism>
<feature type="transmembrane region" description="Helical" evidence="1">
    <location>
        <begin position="48"/>
        <end position="69"/>
    </location>
</feature>
<evidence type="ECO:0000313" key="2">
    <source>
        <dbReference type="EMBL" id="NLV09554.1"/>
    </source>
</evidence>
<dbReference type="AlphaFoldDB" id="A0A847UDS9"/>
<keyword evidence="1" id="KW-0472">Membrane</keyword>
<dbReference type="EMBL" id="WOYG01000001">
    <property type="protein sequence ID" value="NLV09554.1"/>
    <property type="molecule type" value="Genomic_DNA"/>
</dbReference>
<proteinExistence type="predicted"/>
<comment type="caution">
    <text evidence="2">The sequence shown here is derived from an EMBL/GenBank/DDBJ whole genome shotgun (WGS) entry which is preliminary data.</text>
</comment>
<reference evidence="2" key="1">
    <citation type="submission" date="2019-12" db="EMBL/GenBank/DDBJ databases">
        <title>Whole-genome sequence of Halomicrobium mukohataei pws1.</title>
        <authorList>
            <person name="Verma D.K."/>
            <person name="Gopal K."/>
            <person name="Prasad E.S."/>
        </authorList>
    </citation>
    <scope>NUCLEOTIDE SEQUENCE</scope>
    <source>
        <strain evidence="2">Pws1</strain>
    </source>
</reference>
<keyword evidence="1" id="KW-0812">Transmembrane</keyword>
<name>A0A847UDS9_9EURY</name>
<evidence type="ECO:0000256" key="1">
    <source>
        <dbReference type="SAM" id="Phobius"/>
    </source>
</evidence>